<sequence>MDYLMTILKMPKYLKSSRNLNLSPKTDIEFNPFKNTDLAFQMKKEFYSENKNILPLINMSSTSVMPNANSIPATTISTNSTPVAVLPTGDVLTNTGKVVSGAVVANSSSAANSTATTVGKLPGGNSVLSNGNSVNTQSMNHVDITPSHIVQGHVVMSNGNTVAPHNVAVLPHSPSNGSNSKSGMNSYQQSPSDCPIDSTPQQTKYCRPAPFHSTNGEKYFYVGEAYGTSVAQ</sequence>
<protein>
    <submittedName>
        <fullName evidence="2">Uncharacterized protein</fullName>
    </submittedName>
</protein>
<organism evidence="2">
    <name type="scientific">viral metagenome</name>
    <dbReference type="NCBI Taxonomy" id="1070528"/>
    <lineage>
        <taxon>unclassified sequences</taxon>
        <taxon>metagenomes</taxon>
        <taxon>organismal metagenomes</taxon>
    </lineage>
</organism>
<evidence type="ECO:0000256" key="1">
    <source>
        <dbReference type="SAM" id="MobiDB-lite"/>
    </source>
</evidence>
<name>A0A6C0JQU4_9ZZZZ</name>
<evidence type="ECO:0000313" key="2">
    <source>
        <dbReference type="EMBL" id="QHU07763.1"/>
    </source>
</evidence>
<accession>A0A6C0JQU4</accession>
<feature type="compositionally biased region" description="Polar residues" evidence="1">
    <location>
        <begin position="187"/>
        <end position="198"/>
    </location>
</feature>
<feature type="compositionally biased region" description="Low complexity" evidence="1">
    <location>
        <begin position="173"/>
        <end position="186"/>
    </location>
</feature>
<dbReference type="AlphaFoldDB" id="A0A6C0JQU4"/>
<feature type="region of interest" description="Disordered" evidence="1">
    <location>
        <begin position="173"/>
        <end position="198"/>
    </location>
</feature>
<reference evidence="2" key="1">
    <citation type="journal article" date="2020" name="Nature">
        <title>Giant virus diversity and host interactions through global metagenomics.</title>
        <authorList>
            <person name="Schulz F."/>
            <person name="Roux S."/>
            <person name="Paez-Espino D."/>
            <person name="Jungbluth S."/>
            <person name="Walsh D.A."/>
            <person name="Denef V.J."/>
            <person name="McMahon K.D."/>
            <person name="Konstantinidis K.T."/>
            <person name="Eloe-Fadrosh E.A."/>
            <person name="Kyrpides N.C."/>
            <person name="Woyke T."/>
        </authorList>
    </citation>
    <scope>NUCLEOTIDE SEQUENCE</scope>
    <source>
        <strain evidence="2">GVMAG-S-1041349-163</strain>
    </source>
</reference>
<dbReference type="EMBL" id="MN740686">
    <property type="protein sequence ID" value="QHU07763.1"/>
    <property type="molecule type" value="Genomic_DNA"/>
</dbReference>
<proteinExistence type="predicted"/>